<organism evidence="3 4">
    <name type="scientific">Peribacillus asahii</name>
    <dbReference type="NCBI Taxonomy" id="228899"/>
    <lineage>
        <taxon>Bacteria</taxon>
        <taxon>Bacillati</taxon>
        <taxon>Bacillota</taxon>
        <taxon>Bacilli</taxon>
        <taxon>Bacillales</taxon>
        <taxon>Bacillaceae</taxon>
        <taxon>Peribacillus</taxon>
    </lineage>
</organism>
<evidence type="ECO:0000256" key="2">
    <source>
        <dbReference type="SAM" id="SignalP"/>
    </source>
</evidence>
<evidence type="ECO:0000313" key="4">
    <source>
        <dbReference type="Proteomes" id="UP000283095"/>
    </source>
</evidence>
<dbReference type="CDD" id="cd13601">
    <property type="entry name" value="PBP2_TRAP_DctP1_3_4_like"/>
    <property type="match status" value="1"/>
</dbReference>
<dbReference type="Proteomes" id="UP000283095">
    <property type="component" value="Chromosome"/>
</dbReference>
<dbReference type="GO" id="GO:0055085">
    <property type="term" value="P:transmembrane transport"/>
    <property type="evidence" value="ECO:0007669"/>
    <property type="project" value="InterPro"/>
</dbReference>
<feature type="chain" id="PRO_5038405534" evidence="2">
    <location>
        <begin position="32"/>
        <end position="352"/>
    </location>
</feature>
<dbReference type="PANTHER" id="PTHR33376:SF15">
    <property type="entry name" value="BLL6794 PROTEIN"/>
    <property type="match status" value="1"/>
</dbReference>
<dbReference type="PROSITE" id="PS51257">
    <property type="entry name" value="PROKAR_LIPOPROTEIN"/>
    <property type="match status" value="1"/>
</dbReference>
<keyword evidence="1 2" id="KW-0732">Signal</keyword>
<accession>A0A3Q9RJ39</accession>
<proteinExistence type="predicted"/>
<name>A0A3Q9RJ39_9BACI</name>
<dbReference type="EMBL" id="CP026095">
    <property type="protein sequence ID" value="AZV42772.1"/>
    <property type="molecule type" value="Genomic_DNA"/>
</dbReference>
<dbReference type="OrthoDB" id="1646at2"/>
<sequence>MKAKRLFNLTIIISILSLVIAGCSTSSSNNSKENETITLKLATYVPVTSQVYKYVTEPWMKRVTELTDGKVQFDAYPGEQLGKAQDMLKLTRDGVTDIGVFPANYFPDNMPLTNALAGLPNLSMTSHQGTVAYNELLQENEDLLEMDYLKNGIRPIMGHVSPTYEIWTTDKEVRVPKDLKGLKTRTVGGIANEVYEYMEAVPVTVSHTETYEALEKGVIDGAGYSSVAVEASGTADLLKYATFPHIGTAIHGLVINEKVWNGLPEDVQKAMQKAGQELVQPSGEKYDQDTENFNGEFSKAGGVIVDLTDAEKGQWEKVTKEFTEKWLKEQGSKDFPYEEVLNQYKESLEKYK</sequence>
<feature type="signal peptide" evidence="2">
    <location>
        <begin position="1"/>
        <end position="31"/>
    </location>
</feature>
<gene>
    <name evidence="3" type="primary">dctP</name>
    <name evidence="3" type="ORF">BAOM_2163</name>
</gene>
<evidence type="ECO:0000313" key="3">
    <source>
        <dbReference type="EMBL" id="AZV42772.1"/>
    </source>
</evidence>
<dbReference type="InterPro" id="IPR018389">
    <property type="entry name" value="DctP_fam"/>
</dbReference>
<dbReference type="Pfam" id="PF03480">
    <property type="entry name" value="DctP"/>
    <property type="match status" value="1"/>
</dbReference>
<protein>
    <submittedName>
        <fullName evidence="3">C4-dicarboxylate ABC transporter</fullName>
    </submittedName>
</protein>
<dbReference type="PANTHER" id="PTHR33376">
    <property type="match status" value="1"/>
</dbReference>
<evidence type="ECO:0000256" key="1">
    <source>
        <dbReference type="ARBA" id="ARBA00022729"/>
    </source>
</evidence>
<dbReference type="Gene3D" id="3.40.190.170">
    <property type="entry name" value="Bacterial extracellular solute-binding protein, family 7"/>
    <property type="match status" value="1"/>
</dbReference>
<dbReference type="KEGG" id="pasa:BAOM_2163"/>
<dbReference type="InterPro" id="IPR038404">
    <property type="entry name" value="TRAP_DctP_sf"/>
</dbReference>
<dbReference type="RefSeq" id="WP_127760183.1">
    <property type="nucleotide sequence ID" value="NZ_CP026095.1"/>
</dbReference>
<reference evidence="3 4" key="1">
    <citation type="submission" date="2018-01" db="EMBL/GenBank/DDBJ databases">
        <title>Bacillus asahii Genome sequencing and assembly.</title>
        <authorList>
            <person name="Jiang H."/>
            <person name="Feng Y."/>
            <person name="Zhao F."/>
            <person name="Lin X."/>
        </authorList>
    </citation>
    <scope>NUCLEOTIDE SEQUENCE [LARGE SCALE GENOMIC DNA]</scope>
    <source>
        <strain evidence="3 4">OM18</strain>
    </source>
</reference>
<dbReference type="NCBIfam" id="NF037995">
    <property type="entry name" value="TRAP_S1"/>
    <property type="match status" value="1"/>
</dbReference>
<dbReference type="AlphaFoldDB" id="A0A3Q9RJ39"/>